<organism evidence="2 3">
    <name type="scientific">Gigaspora margarita</name>
    <dbReference type="NCBI Taxonomy" id="4874"/>
    <lineage>
        <taxon>Eukaryota</taxon>
        <taxon>Fungi</taxon>
        <taxon>Fungi incertae sedis</taxon>
        <taxon>Mucoromycota</taxon>
        <taxon>Glomeromycotina</taxon>
        <taxon>Glomeromycetes</taxon>
        <taxon>Diversisporales</taxon>
        <taxon>Gigasporaceae</taxon>
        <taxon>Gigaspora</taxon>
    </lineage>
</organism>
<accession>A0ABN7W3T3</accession>
<dbReference type="Proteomes" id="UP000789901">
    <property type="component" value="Unassembled WGS sequence"/>
</dbReference>
<comment type="caution">
    <text evidence="2">The sequence shown here is derived from an EMBL/GenBank/DDBJ whole genome shotgun (WGS) entry which is preliminary data.</text>
</comment>
<evidence type="ECO:0000256" key="1">
    <source>
        <dbReference type="SAM" id="MobiDB-lite"/>
    </source>
</evidence>
<proteinExistence type="predicted"/>
<feature type="non-terminal residue" evidence="2">
    <location>
        <position position="1"/>
    </location>
</feature>
<keyword evidence="3" id="KW-1185">Reference proteome</keyword>
<evidence type="ECO:0000313" key="2">
    <source>
        <dbReference type="EMBL" id="CAG8815305.1"/>
    </source>
</evidence>
<evidence type="ECO:0000313" key="3">
    <source>
        <dbReference type="Proteomes" id="UP000789901"/>
    </source>
</evidence>
<sequence length="41" mass="4862">KFTKRGTNKSNNQWMQKHTNEKFTGKDSKINTSNNYNFNPL</sequence>
<gene>
    <name evidence="2" type="ORF">GMARGA_LOCUS26259</name>
</gene>
<dbReference type="EMBL" id="CAJVQB010030269">
    <property type="protein sequence ID" value="CAG8815305.1"/>
    <property type="molecule type" value="Genomic_DNA"/>
</dbReference>
<feature type="compositionally biased region" description="Basic and acidic residues" evidence="1">
    <location>
        <begin position="18"/>
        <end position="29"/>
    </location>
</feature>
<feature type="region of interest" description="Disordered" evidence="1">
    <location>
        <begin position="1"/>
        <end position="41"/>
    </location>
</feature>
<reference evidence="2 3" key="1">
    <citation type="submission" date="2021-06" db="EMBL/GenBank/DDBJ databases">
        <authorList>
            <person name="Kallberg Y."/>
            <person name="Tangrot J."/>
            <person name="Rosling A."/>
        </authorList>
    </citation>
    <scope>NUCLEOTIDE SEQUENCE [LARGE SCALE GENOMIC DNA]</scope>
    <source>
        <strain evidence="2 3">120-4 pot B 10/14</strain>
    </source>
</reference>
<name>A0ABN7W3T3_GIGMA</name>
<protein>
    <submittedName>
        <fullName evidence="2">46362_t:CDS:1</fullName>
    </submittedName>
</protein>
<feature type="compositionally biased region" description="Polar residues" evidence="1">
    <location>
        <begin position="30"/>
        <end position="41"/>
    </location>
</feature>
<feature type="compositionally biased region" description="Polar residues" evidence="1">
    <location>
        <begin position="8"/>
        <end position="17"/>
    </location>
</feature>